<evidence type="ECO:0000256" key="4">
    <source>
        <dbReference type="ARBA" id="ARBA00022692"/>
    </source>
</evidence>
<name>A0A5Q0TZN8_9STRA</name>
<dbReference type="GeneID" id="42889441"/>
<dbReference type="Gene3D" id="1.10.3370.10">
    <property type="entry name" value="SecY subunit domain"/>
    <property type="match status" value="1"/>
</dbReference>
<dbReference type="NCBIfam" id="TIGR00967">
    <property type="entry name" value="3a0501s007"/>
    <property type="match status" value="1"/>
</dbReference>
<evidence type="ECO:0000256" key="1">
    <source>
        <dbReference type="ARBA" id="ARBA00004141"/>
    </source>
</evidence>
<gene>
    <name evidence="9 11" type="primary">secY</name>
</gene>
<evidence type="ECO:0000313" key="11">
    <source>
        <dbReference type="EMBL" id="QGA73601.1"/>
    </source>
</evidence>
<dbReference type="GO" id="GO:0009535">
    <property type="term" value="C:chloroplast thylakoid membrane"/>
    <property type="evidence" value="ECO:0007669"/>
    <property type="project" value="UniProtKB-SubCell"/>
</dbReference>
<organism evidence="11">
    <name type="scientific">Fragilariopsis cylindrus</name>
    <dbReference type="NCBI Taxonomy" id="186039"/>
    <lineage>
        <taxon>Eukaryota</taxon>
        <taxon>Sar</taxon>
        <taxon>Stramenopiles</taxon>
        <taxon>Ochrophyta</taxon>
        <taxon>Bacillariophyta</taxon>
        <taxon>Bacillariophyceae</taxon>
        <taxon>Bacillariophycidae</taxon>
        <taxon>Bacillariales</taxon>
        <taxon>Bacillariaceae</taxon>
        <taxon>Fragilariopsis</taxon>
    </lineage>
</organism>
<comment type="similarity">
    <text evidence="2 9 10">Belongs to the SecY/SEC61-alpha family.</text>
</comment>
<proteinExistence type="inferred from homology"/>
<sequence>MRFKLSPKLIKLLLPRVLITSIILLFIRSGTFLPIPGINHSDLEFALQQNLVTKNLIRTFLGNNVFIIGLFTLNIFPAINATIILQFLVGFSPKLSKLQKEGDFQGRREISRLTRNITVILAIVQSLGITLYLRPILFNWNILLASEIVIWLTAGAMIVLWLSEVITEHGLGNGTSVLIYANIVSNLPNIFHKIIEENNENPIVLSSLSTVTLSVLILAALYAIVLLQNSILQISLISAKRLSRTSVQYDDESDYTSYLPLRFNQAGVMPIILTTSFLVIPNYLINLGIFQWLSFLTDFKWLYWVGYFVLILAFSSFYSSIVLNPKDISDQLQKSTVKIPGVRPGVQTIFYLKQEIKRITLIGATLLAFITIVPNFIESTLNITSLNGLSTTSVLILGGVVLDLKREISNIYYSEVYTSMYR</sequence>
<accession>A0A5Q0TZN8</accession>
<dbReference type="InterPro" id="IPR002208">
    <property type="entry name" value="SecY/SEC61-alpha"/>
</dbReference>
<dbReference type="GO" id="GO:0006605">
    <property type="term" value="P:protein targeting"/>
    <property type="evidence" value="ECO:0007669"/>
    <property type="project" value="UniProtKB-UniRule"/>
</dbReference>
<evidence type="ECO:0000256" key="5">
    <source>
        <dbReference type="ARBA" id="ARBA00022927"/>
    </source>
</evidence>
<dbReference type="InterPro" id="IPR030659">
    <property type="entry name" value="SecY_CS"/>
</dbReference>
<feature type="transmembrane region" description="Helical" evidence="9">
    <location>
        <begin position="301"/>
        <end position="323"/>
    </location>
</feature>
<dbReference type="InterPro" id="IPR026593">
    <property type="entry name" value="SecY"/>
</dbReference>
<feature type="transmembrane region" description="Helical" evidence="9">
    <location>
        <begin position="271"/>
        <end position="295"/>
    </location>
</feature>
<evidence type="ECO:0000256" key="6">
    <source>
        <dbReference type="ARBA" id="ARBA00022989"/>
    </source>
</evidence>
<dbReference type="PANTHER" id="PTHR10906">
    <property type="entry name" value="SECY/SEC61-ALPHA FAMILY MEMBER"/>
    <property type="match status" value="1"/>
</dbReference>
<comment type="caution">
    <text evidence="9">Lacks conserved residue(s) required for the propagation of feature annotation.</text>
</comment>
<evidence type="ECO:0000256" key="3">
    <source>
        <dbReference type="ARBA" id="ARBA00022448"/>
    </source>
</evidence>
<dbReference type="PROSITE" id="PS00756">
    <property type="entry name" value="SECY_2"/>
    <property type="match status" value="1"/>
</dbReference>
<keyword evidence="8 9" id="KW-0472">Membrane</keyword>
<geneLocation type="chloroplast" evidence="11"/>
<keyword evidence="9" id="KW-0793">Thylakoid</keyword>
<dbReference type="InterPro" id="IPR023201">
    <property type="entry name" value="SecY_dom_sf"/>
</dbReference>
<comment type="subunit">
    <text evidence="9">Component of the plastid Sec protein translocase complex, which is composed of at least SecY and SecE.</text>
</comment>
<dbReference type="HAMAP" id="MF_01465">
    <property type="entry name" value="SecY"/>
    <property type="match status" value="1"/>
</dbReference>
<dbReference type="EMBL" id="MK217824">
    <property type="protein sequence ID" value="QGA73601.1"/>
    <property type="molecule type" value="Genomic_DNA"/>
</dbReference>
<evidence type="ECO:0000256" key="9">
    <source>
        <dbReference type="HAMAP-Rule" id="MF_01465"/>
    </source>
</evidence>
<dbReference type="PRINTS" id="PR00303">
    <property type="entry name" value="SECYTRNLCASE"/>
</dbReference>
<keyword evidence="6 9" id="KW-1133">Transmembrane helix</keyword>
<keyword evidence="11" id="KW-0150">Chloroplast</keyword>
<dbReference type="PIRSF" id="PIRSF004557">
    <property type="entry name" value="SecY"/>
    <property type="match status" value="1"/>
</dbReference>
<dbReference type="RefSeq" id="YP_009711951.1">
    <property type="nucleotide sequence ID" value="NC_045244.1"/>
</dbReference>
<keyword evidence="3 9" id="KW-0813">Transport</keyword>
<keyword evidence="7 9" id="KW-0811">Translocation</keyword>
<feature type="transmembrane region" description="Helical" evidence="9">
    <location>
        <begin position="113"/>
        <end position="134"/>
    </location>
</feature>
<dbReference type="GO" id="GO:0065002">
    <property type="term" value="P:intracellular protein transmembrane transport"/>
    <property type="evidence" value="ECO:0007669"/>
    <property type="project" value="UniProtKB-UniRule"/>
</dbReference>
<evidence type="ECO:0000256" key="2">
    <source>
        <dbReference type="ARBA" id="ARBA00005751"/>
    </source>
</evidence>
<evidence type="ECO:0000256" key="10">
    <source>
        <dbReference type="RuleBase" id="RU004349"/>
    </source>
</evidence>
<protein>
    <recommendedName>
        <fullName evidence="9">Protein translocase subunit SecY</fullName>
    </recommendedName>
</protein>
<evidence type="ECO:0000256" key="8">
    <source>
        <dbReference type="ARBA" id="ARBA00023136"/>
    </source>
</evidence>
<feature type="transmembrane region" description="Helical" evidence="9">
    <location>
        <begin position="203"/>
        <end position="227"/>
    </location>
</feature>
<keyword evidence="11" id="KW-0934">Plastid</keyword>
<dbReference type="AlphaFoldDB" id="A0A5Q0TZN8"/>
<dbReference type="SUPFAM" id="SSF103491">
    <property type="entry name" value="Preprotein translocase SecY subunit"/>
    <property type="match status" value="1"/>
</dbReference>
<comment type="function">
    <text evidence="9">The central subunit of the protein translocation channel SecYE. Consists of two halves formed by TMs 1-5 and 6-10. These two domains form a lateral gate at the front which open onto the bilayer between TMs 2 and 7, and are clamped together by SecE at the back. The channel is closed by both a pore ring composed of hydrophobic SecY resides and a short helix (helix 2A) on the extracellular side of the membrane which forms a plug.</text>
</comment>
<evidence type="ECO:0000256" key="7">
    <source>
        <dbReference type="ARBA" id="ARBA00023010"/>
    </source>
</evidence>
<feature type="transmembrane region" description="Helical" evidence="9">
    <location>
        <begin position="359"/>
        <end position="377"/>
    </location>
</feature>
<feature type="transmembrane region" description="Helical" evidence="9">
    <location>
        <begin position="140"/>
        <end position="162"/>
    </location>
</feature>
<reference evidence="11" key="1">
    <citation type="journal article" date="2019" name="Mitochondrial DNA Part B Resour">
        <title>Characterization of the complete plastid genome of Fragilariopsis cylindrus.</title>
        <authorList>
            <person name="Zheng Z."/>
            <person name="Chen H."/>
            <person name="Du N."/>
        </authorList>
    </citation>
    <scope>NUCLEOTIDE SEQUENCE</scope>
</reference>
<feature type="transmembrane region" description="Helical" evidence="9">
    <location>
        <begin position="12"/>
        <end position="35"/>
    </location>
</feature>
<dbReference type="Pfam" id="PF00344">
    <property type="entry name" value="SecY"/>
    <property type="match status" value="1"/>
</dbReference>
<feature type="transmembrane region" description="Helical" evidence="9">
    <location>
        <begin position="65"/>
        <end position="92"/>
    </location>
</feature>
<comment type="subcellular location">
    <subcellularLocation>
        <location evidence="1">Membrane</location>
        <topology evidence="1">Multi-pass membrane protein</topology>
    </subcellularLocation>
    <subcellularLocation>
        <location evidence="9">Plastid</location>
        <location evidence="9">Chloroplast thylakoid membrane</location>
        <topology evidence="9">Multi-pass membrane protein</topology>
    </subcellularLocation>
</comment>
<keyword evidence="5 9" id="KW-0653">Protein transport</keyword>
<keyword evidence="4 9" id="KW-0812">Transmembrane</keyword>